<dbReference type="GO" id="GO:0005737">
    <property type="term" value="C:cytoplasm"/>
    <property type="evidence" value="ECO:0007669"/>
    <property type="project" value="UniProtKB-SubCell"/>
</dbReference>
<evidence type="ECO:0000256" key="6">
    <source>
        <dbReference type="ARBA" id="ARBA00022679"/>
    </source>
</evidence>
<comment type="caution">
    <text evidence="18">The sequence shown here is derived from an EMBL/GenBank/DDBJ whole genome shotgun (WGS) entry which is preliminary data.</text>
</comment>
<dbReference type="PROSITE" id="PS00469">
    <property type="entry name" value="NDPK"/>
    <property type="match status" value="1"/>
</dbReference>
<feature type="binding site" evidence="13 14">
    <location>
        <position position="91"/>
    </location>
    <ligand>
        <name>ATP</name>
        <dbReference type="ChEBI" id="CHEBI:30616"/>
    </ligand>
</feature>
<evidence type="ECO:0000256" key="2">
    <source>
        <dbReference type="ARBA" id="ARBA00008142"/>
    </source>
</evidence>
<dbReference type="PROSITE" id="PS51374">
    <property type="entry name" value="NDPK_LIKE"/>
    <property type="match status" value="1"/>
</dbReference>
<feature type="binding site" evidence="13 14">
    <location>
        <position position="9"/>
    </location>
    <ligand>
        <name>ATP</name>
        <dbReference type="ChEBI" id="CHEBI:30616"/>
    </ligand>
</feature>
<keyword evidence="9 13" id="KW-0418">Kinase</keyword>
<evidence type="ECO:0000259" key="17">
    <source>
        <dbReference type="SMART" id="SM00562"/>
    </source>
</evidence>
<evidence type="ECO:0000256" key="7">
    <source>
        <dbReference type="ARBA" id="ARBA00022723"/>
    </source>
</evidence>
<dbReference type="EMBL" id="CAGS01000263">
    <property type="protein sequence ID" value="CCF84381.1"/>
    <property type="molecule type" value="Genomic_DNA"/>
</dbReference>
<comment type="subunit">
    <text evidence="13">Homotetramer.</text>
</comment>
<dbReference type="PRINTS" id="PR01243">
    <property type="entry name" value="NUCDPKINASE"/>
</dbReference>
<dbReference type="GO" id="GO:0006228">
    <property type="term" value="P:UTP biosynthetic process"/>
    <property type="evidence" value="ECO:0007669"/>
    <property type="project" value="UniProtKB-UniRule"/>
</dbReference>
<dbReference type="AlphaFoldDB" id="I4EI69"/>
<dbReference type="InterPro" id="IPR036850">
    <property type="entry name" value="NDK-like_dom_sf"/>
</dbReference>
<evidence type="ECO:0000256" key="12">
    <source>
        <dbReference type="ARBA" id="ARBA00023080"/>
    </source>
</evidence>
<dbReference type="GO" id="GO:0006241">
    <property type="term" value="P:CTP biosynthetic process"/>
    <property type="evidence" value="ECO:0007669"/>
    <property type="project" value="UniProtKB-UniRule"/>
</dbReference>
<evidence type="ECO:0000256" key="15">
    <source>
        <dbReference type="RuleBase" id="RU004011"/>
    </source>
</evidence>
<keyword evidence="13" id="KW-0963">Cytoplasm</keyword>
<dbReference type="CDD" id="cd04413">
    <property type="entry name" value="NDPk_I"/>
    <property type="match status" value="1"/>
</dbReference>
<evidence type="ECO:0000256" key="9">
    <source>
        <dbReference type="ARBA" id="ARBA00022777"/>
    </source>
</evidence>
<evidence type="ECO:0000313" key="19">
    <source>
        <dbReference type="Proteomes" id="UP000004221"/>
    </source>
</evidence>
<keyword evidence="5 13" id="KW-0597">Phosphoprotein</keyword>
<evidence type="ECO:0000256" key="11">
    <source>
        <dbReference type="ARBA" id="ARBA00022842"/>
    </source>
</evidence>
<keyword evidence="10 13" id="KW-0067">ATP-binding</keyword>
<dbReference type="Gene3D" id="3.30.70.141">
    <property type="entry name" value="Nucleoside diphosphate kinase-like domain"/>
    <property type="match status" value="1"/>
</dbReference>
<gene>
    <name evidence="13 18" type="primary">ndk</name>
    <name evidence="18" type="ORF">NITHO_3350012</name>
</gene>
<dbReference type="SMART" id="SM00562">
    <property type="entry name" value="NDK"/>
    <property type="match status" value="1"/>
</dbReference>
<dbReference type="GO" id="GO:0046872">
    <property type="term" value="F:metal ion binding"/>
    <property type="evidence" value="ECO:0007669"/>
    <property type="project" value="UniProtKB-KW"/>
</dbReference>
<dbReference type="Proteomes" id="UP000004221">
    <property type="component" value="Unassembled WGS sequence"/>
</dbReference>
<accession>I4EI69</accession>
<evidence type="ECO:0000256" key="4">
    <source>
        <dbReference type="ARBA" id="ARBA00017632"/>
    </source>
</evidence>
<dbReference type="EC" id="2.7.4.6" evidence="3 13"/>
<evidence type="ECO:0000313" key="18">
    <source>
        <dbReference type="EMBL" id="CCF84381.1"/>
    </source>
</evidence>
<dbReference type="PANTHER" id="PTHR11349">
    <property type="entry name" value="NUCLEOSIDE DIPHOSPHATE KINASE"/>
    <property type="match status" value="1"/>
</dbReference>
<dbReference type="InterPro" id="IPR001564">
    <property type="entry name" value="Nucleoside_diP_kinase"/>
</dbReference>
<organism evidence="18 19">
    <name type="scientific">Nitrolancea hollandica Lb</name>
    <dbReference type="NCBI Taxonomy" id="1129897"/>
    <lineage>
        <taxon>Bacteria</taxon>
        <taxon>Pseudomonadati</taxon>
        <taxon>Thermomicrobiota</taxon>
        <taxon>Thermomicrobia</taxon>
        <taxon>Sphaerobacterales</taxon>
        <taxon>Sphaerobacterineae</taxon>
        <taxon>Sphaerobacteraceae</taxon>
        <taxon>Nitrolancea</taxon>
    </lineage>
</organism>
<evidence type="ECO:0000256" key="3">
    <source>
        <dbReference type="ARBA" id="ARBA00012966"/>
    </source>
</evidence>
<dbReference type="Pfam" id="PF00334">
    <property type="entry name" value="NDK"/>
    <property type="match status" value="1"/>
</dbReference>
<evidence type="ECO:0000256" key="16">
    <source>
        <dbReference type="RuleBase" id="RU004013"/>
    </source>
</evidence>
<dbReference type="FunFam" id="3.30.70.141:FF:000003">
    <property type="entry name" value="Nucleoside diphosphate kinase"/>
    <property type="match status" value="1"/>
</dbReference>
<keyword evidence="11 13" id="KW-0460">Magnesium</keyword>
<comment type="subcellular location">
    <subcellularLocation>
        <location evidence="13">Cytoplasm</location>
    </subcellularLocation>
</comment>
<feature type="active site" description="Pros-phosphohistidine intermediate" evidence="13 14">
    <location>
        <position position="115"/>
    </location>
</feature>
<comment type="cofactor">
    <cofactor evidence="1 13">
        <name>Mg(2+)</name>
        <dbReference type="ChEBI" id="CHEBI:18420"/>
    </cofactor>
</comment>
<feature type="binding site" evidence="13 14">
    <location>
        <position position="85"/>
    </location>
    <ligand>
        <name>ATP</name>
        <dbReference type="ChEBI" id="CHEBI:30616"/>
    </ligand>
</feature>
<dbReference type="GO" id="GO:0004550">
    <property type="term" value="F:nucleoside diphosphate kinase activity"/>
    <property type="evidence" value="ECO:0007669"/>
    <property type="project" value="UniProtKB-UniRule"/>
</dbReference>
<evidence type="ECO:0000256" key="8">
    <source>
        <dbReference type="ARBA" id="ARBA00022741"/>
    </source>
</evidence>
<keyword evidence="19" id="KW-1185">Reference proteome</keyword>
<feature type="binding site" evidence="13 14">
    <location>
        <position position="112"/>
    </location>
    <ligand>
        <name>ATP</name>
        <dbReference type="ChEBI" id="CHEBI:30616"/>
    </ligand>
</feature>
<feature type="binding site" evidence="13 14">
    <location>
        <position position="57"/>
    </location>
    <ligand>
        <name>ATP</name>
        <dbReference type="ChEBI" id="CHEBI:30616"/>
    </ligand>
</feature>
<comment type="similarity">
    <text evidence="2 13 14 15">Belongs to the NDK family.</text>
</comment>
<evidence type="ECO:0000256" key="13">
    <source>
        <dbReference type="HAMAP-Rule" id="MF_00451"/>
    </source>
</evidence>
<comment type="catalytic activity">
    <reaction evidence="13 16">
        <text>a 2'-deoxyribonucleoside 5'-diphosphate + ATP = a 2'-deoxyribonucleoside 5'-triphosphate + ADP</text>
        <dbReference type="Rhea" id="RHEA:44640"/>
        <dbReference type="ChEBI" id="CHEBI:30616"/>
        <dbReference type="ChEBI" id="CHEBI:61560"/>
        <dbReference type="ChEBI" id="CHEBI:73316"/>
        <dbReference type="ChEBI" id="CHEBI:456216"/>
        <dbReference type="EC" id="2.7.4.6"/>
    </reaction>
</comment>
<keyword evidence="12 13" id="KW-0546">Nucleotide metabolism</keyword>
<sequence>MDQTLVIVKPDGVQRALIGEIIGRLEKRGLKVVALKMVRISQELGEQHYSIHRERPFFDELVQFISSSPVVVGVLEGPKAVEVTRNTVGATNPVDAAPGSIRGTYGLTIGQNLIHASDSPESARREIDLFFSPEEIVSYERNVDRWIAG</sequence>
<dbReference type="SUPFAM" id="SSF54919">
    <property type="entry name" value="Nucleoside diphosphate kinase, NDK"/>
    <property type="match status" value="1"/>
</dbReference>
<dbReference type="InterPro" id="IPR034907">
    <property type="entry name" value="NDK-like_dom"/>
</dbReference>
<feature type="domain" description="Nucleoside diphosphate kinase-like" evidence="17">
    <location>
        <begin position="1"/>
        <end position="138"/>
    </location>
</feature>
<feature type="binding site" evidence="13 14">
    <location>
        <position position="102"/>
    </location>
    <ligand>
        <name>ATP</name>
        <dbReference type="ChEBI" id="CHEBI:30616"/>
    </ligand>
</feature>
<comment type="catalytic activity">
    <reaction evidence="13">
        <text>a ribonucleoside 5'-diphosphate + ATP = a ribonucleoside 5'-triphosphate + ADP</text>
        <dbReference type="Rhea" id="RHEA:18113"/>
        <dbReference type="ChEBI" id="CHEBI:30616"/>
        <dbReference type="ChEBI" id="CHEBI:57930"/>
        <dbReference type="ChEBI" id="CHEBI:61557"/>
        <dbReference type="ChEBI" id="CHEBI:456216"/>
        <dbReference type="EC" id="2.7.4.6"/>
    </reaction>
</comment>
<proteinExistence type="inferred from homology"/>
<dbReference type="OrthoDB" id="9801161at2"/>
<dbReference type="GO" id="GO:0005524">
    <property type="term" value="F:ATP binding"/>
    <property type="evidence" value="ECO:0007669"/>
    <property type="project" value="UniProtKB-UniRule"/>
</dbReference>
<dbReference type="RefSeq" id="WP_008478507.1">
    <property type="nucleotide sequence ID" value="NZ_CAGS01000263.1"/>
</dbReference>
<protein>
    <recommendedName>
        <fullName evidence="4 13">Nucleoside diphosphate kinase</fullName>
        <shortName evidence="13">NDK</shortName>
        <shortName evidence="13">NDP kinase</shortName>
        <ecNumber evidence="3 13">2.7.4.6</ecNumber>
    </recommendedName>
    <alternativeName>
        <fullName evidence="13">Nucleoside-2-P kinase</fullName>
    </alternativeName>
</protein>
<name>I4EI69_9BACT</name>
<dbReference type="GO" id="GO:0006183">
    <property type="term" value="P:GTP biosynthetic process"/>
    <property type="evidence" value="ECO:0007669"/>
    <property type="project" value="UniProtKB-UniRule"/>
</dbReference>
<evidence type="ECO:0000256" key="10">
    <source>
        <dbReference type="ARBA" id="ARBA00022840"/>
    </source>
</evidence>
<dbReference type="HAMAP" id="MF_00451">
    <property type="entry name" value="NDP_kinase"/>
    <property type="match status" value="1"/>
</dbReference>
<comment type="function">
    <text evidence="13">Major role in the synthesis of nucleoside triphosphates other than ATP. The ATP gamma phosphate is transferred to the NDP beta phosphate via a ping-pong mechanism, using a phosphorylated active-site intermediate.</text>
</comment>
<keyword evidence="7 13" id="KW-0479">Metal-binding</keyword>
<keyword evidence="6 13" id="KW-0808">Transferase</keyword>
<dbReference type="InterPro" id="IPR023005">
    <property type="entry name" value="Nucleoside_diP_kinase_AS"/>
</dbReference>
<evidence type="ECO:0000256" key="5">
    <source>
        <dbReference type="ARBA" id="ARBA00022553"/>
    </source>
</evidence>
<reference evidence="18 19" key="1">
    <citation type="journal article" date="2012" name="ISME J.">
        <title>Nitrification expanded: discovery, physiology and genomics of a nitrite-oxidizing bacterium from the phylum Chloroflexi.</title>
        <authorList>
            <person name="Sorokin D.Y."/>
            <person name="Lucker S."/>
            <person name="Vejmelkova D."/>
            <person name="Kostrikina N.A."/>
            <person name="Kleerebezem R."/>
            <person name="Rijpstra W.I."/>
            <person name="Damste J.S."/>
            <person name="Le Paslier D."/>
            <person name="Muyzer G."/>
            <person name="Wagner M."/>
            <person name="van Loosdrecht M.C."/>
            <person name="Daims H."/>
        </authorList>
    </citation>
    <scope>NUCLEOTIDE SEQUENCE [LARGE SCALE GENOMIC DNA]</scope>
    <source>
        <strain evidence="19">none</strain>
    </source>
</reference>
<evidence type="ECO:0000256" key="14">
    <source>
        <dbReference type="PROSITE-ProRule" id="PRU00706"/>
    </source>
</evidence>
<evidence type="ECO:0000256" key="1">
    <source>
        <dbReference type="ARBA" id="ARBA00001946"/>
    </source>
</evidence>
<keyword evidence="8 13" id="KW-0547">Nucleotide-binding</keyword>
<dbReference type="NCBIfam" id="NF001908">
    <property type="entry name" value="PRK00668.1"/>
    <property type="match status" value="1"/>
</dbReference>